<evidence type="ECO:0000313" key="3">
    <source>
        <dbReference type="Proteomes" id="UP000765509"/>
    </source>
</evidence>
<protein>
    <submittedName>
        <fullName evidence="2">Uncharacterized protein</fullName>
    </submittedName>
</protein>
<proteinExistence type="predicted"/>
<sequence>FADNPAEDNQTTVGRLVEETCPSSQTPTVKKQKNAKKLVFQGPTIQDSEEEDPNTPSNQMEVNSEVEWIPQKEKERESSPVEQSPHKHLYEPVQEVLHGVQGQRLGNVAINTPRSDELLAYPENISQRGGNSEIHQWMEFTIIQASNQEDKGIPCHKGRNPSSFYQKSSSQPASPRRGEEQENKLEETIFPKLQDLKNPKRCHGQCLQHGQNLDGIQGQRGTKNKITSFPKERALSPDVVNTLNEIKNSILPLKYIRNSLLSLQEINNSLSSLTNILVQNKKEIDKIEFMVETNKPKLLIDNTQKLLQVKQELFKYIKDIEEKTLKINHEVSIDNLTEKLNKLSISVERVEEKTSSHQNLLLDQVENSYEARMNLNDAIQSEIRLIIEKMDKIN</sequence>
<keyword evidence="3" id="KW-1185">Reference proteome</keyword>
<accession>A0A9Q3DDP2</accession>
<feature type="region of interest" description="Disordered" evidence="1">
    <location>
        <begin position="1"/>
        <end position="86"/>
    </location>
</feature>
<comment type="caution">
    <text evidence="2">The sequence shown here is derived from an EMBL/GenBank/DDBJ whole genome shotgun (WGS) entry which is preliminary data.</text>
</comment>
<reference evidence="2" key="1">
    <citation type="submission" date="2021-03" db="EMBL/GenBank/DDBJ databases">
        <title>Draft genome sequence of rust myrtle Austropuccinia psidii MF-1, a brazilian biotype.</title>
        <authorList>
            <person name="Quecine M.C."/>
            <person name="Pachon D.M.R."/>
            <person name="Bonatelli M.L."/>
            <person name="Correr F.H."/>
            <person name="Franceschini L.M."/>
            <person name="Leite T.F."/>
            <person name="Margarido G.R.A."/>
            <person name="Almeida C.A."/>
            <person name="Ferrarezi J.A."/>
            <person name="Labate C.A."/>
        </authorList>
    </citation>
    <scope>NUCLEOTIDE SEQUENCE</scope>
    <source>
        <strain evidence="2">MF-1</strain>
    </source>
</reference>
<feature type="compositionally biased region" description="Basic and acidic residues" evidence="1">
    <location>
        <begin position="70"/>
        <end position="86"/>
    </location>
</feature>
<feature type="non-terminal residue" evidence="2">
    <location>
        <position position="1"/>
    </location>
</feature>
<dbReference type="AlphaFoldDB" id="A0A9Q3DDP2"/>
<organism evidence="2 3">
    <name type="scientific">Austropuccinia psidii MF-1</name>
    <dbReference type="NCBI Taxonomy" id="1389203"/>
    <lineage>
        <taxon>Eukaryota</taxon>
        <taxon>Fungi</taxon>
        <taxon>Dikarya</taxon>
        <taxon>Basidiomycota</taxon>
        <taxon>Pucciniomycotina</taxon>
        <taxon>Pucciniomycetes</taxon>
        <taxon>Pucciniales</taxon>
        <taxon>Sphaerophragmiaceae</taxon>
        <taxon>Austropuccinia</taxon>
    </lineage>
</organism>
<name>A0A9Q3DDP2_9BASI</name>
<dbReference type="Proteomes" id="UP000765509">
    <property type="component" value="Unassembled WGS sequence"/>
</dbReference>
<evidence type="ECO:0000256" key="1">
    <source>
        <dbReference type="SAM" id="MobiDB-lite"/>
    </source>
</evidence>
<dbReference type="EMBL" id="AVOT02015511">
    <property type="protein sequence ID" value="MBW0499878.1"/>
    <property type="molecule type" value="Genomic_DNA"/>
</dbReference>
<feature type="compositionally biased region" description="Polar residues" evidence="1">
    <location>
        <begin position="160"/>
        <end position="173"/>
    </location>
</feature>
<feature type="region of interest" description="Disordered" evidence="1">
    <location>
        <begin position="150"/>
        <end position="183"/>
    </location>
</feature>
<gene>
    <name evidence="2" type="ORF">O181_039593</name>
</gene>
<evidence type="ECO:0000313" key="2">
    <source>
        <dbReference type="EMBL" id="MBW0499878.1"/>
    </source>
</evidence>